<keyword evidence="4" id="KW-1185">Reference proteome</keyword>
<dbReference type="PANTHER" id="PTHR21963">
    <property type="entry name" value="PF6"/>
    <property type="match status" value="1"/>
</dbReference>
<evidence type="ECO:0000313" key="3">
    <source>
        <dbReference type="EMBL" id="KAF2898658.1"/>
    </source>
</evidence>
<dbReference type="GO" id="GO:0003351">
    <property type="term" value="P:epithelial cilium movement involved in extracellular fluid movement"/>
    <property type="evidence" value="ECO:0007669"/>
    <property type="project" value="TreeGrafter"/>
</dbReference>
<comment type="caution">
    <text evidence="3">The sequence shown here is derived from an EMBL/GenBank/DDBJ whole genome shotgun (WGS) entry which is preliminary data.</text>
</comment>
<dbReference type="AlphaFoldDB" id="A0A8K0D3E1"/>
<gene>
    <name evidence="3" type="ORF">ILUMI_07529</name>
</gene>
<feature type="coiled-coil region" evidence="1">
    <location>
        <begin position="724"/>
        <end position="751"/>
    </location>
</feature>
<proteinExistence type="predicted"/>
<dbReference type="Proteomes" id="UP000801492">
    <property type="component" value="Unassembled WGS sequence"/>
</dbReference>
<dbReference type="InterPro" id="IPR026173">
    <property type="entry name" value="SPAG17"/>
</dbReference>
<name>A0A8K0D3E1_IGNLU</name>
<feature type="region of interest" description="Disordered" evidence="2">
    <location>
        <begin position="938"/>
        <end position="967"/>
    </location>
</feature>
<organism evidence="3 4">
    <name type="scientific">Ignelater luminosus</name>
    <name type="common">Cucubano</name>
    <name type="synonym">Pyrophorus luminosus</name>
    <dbReference type="NCBI Taxonomy" id="2038154"/>
    <lineage>
        <taxon>Eukaryota</taxon>
        <taxon>Metazoa</taxon>
        <taxon>Ecdysozoa</taxon>
        <taxon>Arthropoda</taxon>
        <taxon>Hexapoda</taxon>
        <taxon>Insecta</taxon>
        <taxon>Pterygota</taxon>
        <taxon>Neoptera</taxon>
        <taxon>Endopterygota</taxon>
        <taxon>Coleoptera</taxon>
        <taxon>Polyphaga</taxon>
        <taxon>Elateriformia</taxon>
        <taxon>Elateroidea</taxon>
        <taxon>Elateridae</taxon>
        <taxon>Agrypninae</taxon>
        <taxon>Pyrophorini</taxon>
        <taxon>Ignelater</taxon>
    </lineage>
</organism>
<dbReference type="OrthoDB" id="10257153at2759"/>
<evidence type="ECO:0008006" key="5">
    <source>
        <dbReference type="Google" id="ProtNLM"/>
    </source>
</evidence>
<dbReference type="GO" id="GO:1904158">
    <property type="term" value="P:axonemal central apparatus assembly"/>
    <property type="evidence" value="ECO:0007669"/>
    <property type="project" value="TreeGrafter"/>
</dbReference>
<feature type="compositionally biased region" description="Polar residues" evidence="2">
    <location>
        <begin position="940"/>
        <end position="951"/>
    </location>
</feature>
<evidence type="ECO:0000256" key="2">
    <source>
        <dbReference type="SAM" id="MobiDB-lite"/>
    </source>
</evidence>
<sequence>MAKTAKAAKGVKAAPTWRDKLAELDVNNIYEGRSCEIILMAELTISFSEAVNLFHQEAKKYPTHVVKSINLENMIEDIKEYEPPKEKVQIKDKGKGKSKAEPPTALFHAALQETMMFLDNEEALPIELIAQLIKLTVINKIFEDVTARDDKRRLEQTLLYSYETIKKDKGSKGKKKSIVLPIEERHLYFLLNGFYNPDLAFELFKIKMPLNAILELATPESIFRQKFPPVVSPKASLSSLSDSINLESNDEEEEEVVLFINPHYDPSKESICISTFGEEEEDLVMDSLYSDVYNKIEILYNFWEKIYKQLEGELQAKFLENTMHIRIFPRSALQHGENQSLMVFNEIYDEIVNIIDAKRQHLNYLKKLKILEVEDQTKQVPIESLTVYNKLISAIPPDCFTINYLMHSMVEEVCSRIPNKITKSKTKNSQSQIKKDDREKELDEIALDLINYRKSYHPFCKTGIVYQPRNSSPKTLLKISKEHFEMYEDDRLSFKINSYKNLPRQFLETNVDYLKLSSTTFLWKLFPSLSAIEVIYKLYQLEAWSNILNLSEDDLKFVIAAIEFDLLYCKDFLLNGDQDKGTLQQLFPKKNNSDVLKVAQPHVRYMQTPDISVTTILEKKHCLKIPNIVYSNRPNIYEAKNIQAYLWYQKLPPLVFLQMINRATSEYLCLDYKYSPYIDGIILRYHNNCDLFGINSKIWTESLRTPICLRDFCKYIVHEDSKWLEYEEDDYQEELKRKENMEETLQEEESYNFYGYDLGKARVQLTGVTTTFHSMDGYKIIVDRANFVGKPNKLSLNITMSNHSFILHDNKMRGREPFMFHFSLEDGTVMVFTKPNRLDNSEIIMAQKVIQKQRVHKHNLNPKTTYKPRNENVYYLTEKHCCYLKTFKVPFIKTRSTILKEEYLARFLERISSLKCNKMENAEDAEDVEDVEVSWKGMSSKMQRTETSNVENENRQNEVFEKRAISS</sequence>
<reference evidence="3" key="1">
    <citation type="submission" date="2019-08" db="EMBL/GenBank/DDBJ databases">
        <title>The genome of the North American firefly Photinus pyralis.</title>
        <authorList>
            <consortium name="Photinus pyralis genome working group"/>
            <person name="Fallon T.R."/>
            <person name="Sander Lower S.E."/>
            <person name="Weng J.-K."/>
        </authorList>
    </citation>
    <scope>NUCLEOTIDE SEQUENCE</scope>
    <source>
        <strain evidence="3">TRF0915ILg1</strain>
        <tissue evidence="3">Whole body</tissue>
    </source>
</reference>
<dbReference type="PANTHER" id="PTHR21963:SF1">
    <property type="entry name" value="SPERM-ASSOCIATED ANTIGEN 17"/>
    <property type="match status" value="1"/>
</dbReference>
<accession>A0A8K0D3E1</accession>
<feature type="compositionally biased region" description="Basic and acidic residues" evidence="2">
    <location>
        <begin position="952"/>
        <end position="967"/>
    </location>
</feature>
<feature type="non-terminal residue" evidence="3">
    <location>
        <position position="967"/>
    </location>
</feature>
<protein>
    <recommendedName>
        <fullName evidence="5">Sperm-associated antigen 17</fullName>
    </recommendedName>
</protein>
<dbReference type="EMBL" id="VTPC01003369">
    <property type="protein sequence ID" value="KAF2898658.1"/>
    <property type="molecule type" value="Genomic_DNA"/>
</dbReference>
<dbReference type="GO" id="GO:1990716">
    <property type="term" value="C:axonemal central apparatus"/>
    <property type="evidence" value="ECO:0007669"/>
    <property type="project" value="TreeGrafter"/>
</dbReference>
<evidence type="ECO:0000256" key="1">
    <source>
        <dbReference type="SAM" id="Coils"/>
    </source>
</evidence>
<keyword evidence="1" id="KW-0175">Coiled coil</keyword>
<dbReference type="GO" id="GO:0005576">
    <property type="term" value="C:extracellular region"/>
    <property type="evidence" value="ECO:0007669"/>
    <property type="project" value="GOC"/>
</dbReference>
<evidence type="ECO:0000313" key="4">
    <source>
        <dbReference type="Proteomes" id="UP000801492"/>
    </source>
</evidence>